<proteinExistence type="predicted"/>
<keyword evidence="1" id="KW-1133">Transmembrane helix</keyword>
<protein>
    <recommendedName>
        <fullName evidence="2">Reverse transcriptase zinc-binding domain-containing protein</fullName>
    </recommendedName>
</protein>
<keyword evidence="4" id="KW-1185">Reference proteome</keyword>
<evidence type="ECO:0000259" key="2">
    <source>
        <dbReference type="Pfam" id="PF13966"/>
    </source>
</evidence>
<name>A0AAW0JHN3_QUESU</name>
<feature type="transmembrane region" description="Helical" evidence="1">
    <location>
        <begin position="12"/>
        <end position="33"/>
    </location>
</feature>
<dbReference type="InterPro" id="IPR026960">
    <property type="entry name" value="RVT-Znf"/>
</dbReference>
<accession>A0AAW0JHN3</accession>
<evidence type="ECO:0000313" key="3">
    <source>
        <dbReference type="EMBL" id="KAK7826168.1"/>
    </source>
</evidence>
<evidence type="ECO:0000256" key="1">
    <source>
        <dbReference type="SAM" id="Phobius"/>
    </source>
</evidence>
<comment type="caution">
    <text evidence="3">The sequence shown here is derived from an EMBL/GenBank/DDBJ whole genome shotgun (WGS) entry which is preliminary data.</text>
</comment>
<dbReference type="Pfam" id="PF13966">
    <property type="entry name" value="zf-RVT"/>
    <property type="match status" value="1"/>
</dbReference>
<dbReference type="Proteomes" id="UP000237347">
    <property type="component" value="Unassembled WGS sequence"/>
</dbReference>
<dbReference type="EMBL" id="PKMF04000553">
    <property type="protein sequence ID" value="KAK7826168.1"/>
    <property type="molecule type" value="Genomic_DNA"/>
</dbReference>
<keyword evidence="1" id="KW-0812">Transmembrane</keyword>
<keyword evidence="1" id="KW-0472">Membrane</keyword>
<sequence length="397" mass="43645">MPMAHNRIQQVVLVLQLIAEVVGSLASFVVQLIRELEDPPSVFGEQQSSIRKFGNTLYKTVAEKEKGEVMEAADGNMELFNIKEPATLAKSRDQLGGVFKSPIQASDLGNVLGAVKGNLESFIKVELASLAKPRDQKGGVFVSPFQPLVMGESRDQLGGVFESPIQPSDLGDVLGAVKGNLESFIKMESASLAKPGDQKGGVFVSPFQPLVTGESPLPISRTVRPPFVDLTNTLDLPMCTSLPSKPSWTRINRLSSEPEETLKDPVESSLQVSMDERGFWKKLWKIPAPGKIKHFLWRACTNSLATKENLVKRKILTDATCSRCLVASEGSLHSLWSCSSLKEVWEKDFGWIFSSGATFTSFKELVELVFTKPESVALFATTAWSKSDRQFEIVIDH</sequence>
<dbReference type="AlphaFoldDB" id="A0AAW0JHN3"/>
<gene>
    <name evidence="3" type="ORF">CFP56_032411</name>
</gene>
<feature type="domain" description="Reverse transcriptase zinc-binding" evidence="2">
    <location>
        <begin position="275"/>
        <end position="345"/>
    </location>
</feature>
<evidence type="ECO:0000313" key="4">
    <source>
        <dbReference type="Proteomes" id="UP000237347"/>
    </source>
</evidence>
<organism evidence="3 4">
    <name type="scientific">Quercus suber</name>
    <name type="common">Cork oak</name>
    <dbReference type="NCBI Taxonomy" id="58331"/>
    <lineage>
        <taxon>Eukaryota</taxon>
        <taxon>Viridiplantae</taxon>
        <taxon>Streptophyta</taxon>
        <taxon>Embryophyta</taxon>
        <taxon>Tracheophyta</taxon>
        <taxon>Spermatophyta</taxon>
        <taxon>Magnoliopsida</taxon>
        <taxon>eudicotyledons</taxon>
        <taxon>Gunneridae</taxon>
        <taxon>Pentapetalae</taxon>
        <taxon>rosids</taxon>
        <taxon>fabids</taxon>
        <taxon>Fagales</taxon>
        <taxon>Fagaceae</taxon>
        <taxon>Quercus</taxon>
    </lineage>
</organism>
<reference evidence="3 4" key="1">
    <citation type="journal article" date="2018" name="Sci. Data">
        <title>The draft genome sequence of cork oak.</title>
        <authorList>
            <person name="Ramos A.M."/>
            <person name="Usie A."/>
            <person name="Barbosa P."/>
            <person name="Barros P.M."/>
            <person name="Capote T."/>
            <person name="Chaves I."/>
            <person name="Simoes F."/>
            <person name="Abreu I."/>
            <person name="Carrasquinho I."/>
            <person name="Faro C."/>
            <person name="Guimaraes J.B."/>
            <person name="Mendonca D."/>
            <person name="Nobrega F."/>
            <person name="Rodrigues L."/>
            <person name="Saibo N.J.M."/>
            <person name="Varela M.C."/>
            <person name="Egas C."/>
            <person name="Matos J."/>
            <person name="Miguel C.M."/>
            <person name="Oliveira M.M."/>
            <person name="Ricardo C.P."/>
            <person name="Goncalves S."/>
        </authorList>
    </citation>
    <scope>NUCLEOTIDE SEQUENCE [LARGE SCALE GENOMIC DNA]</scope>
    <source>
        <strain evidence="4">cv. HL8</strain>
    </source>
</reference>